<name>A0ABS0DLX7_9NOCA</name>
<dbReference type="RefSeq" id="WP_195004922.1">
    <property type="nucleotide sequence ID" value="NZ_JADLQN010000009.1"/>
</dbReference>
<accession>A0ABS0DLX7</accession>
<organism evidence="2 3">
    <name type="scientific">Nocardia higoensis</name>
    <dbReference type="NCBI Taxonomy" id="228599"/>
    <lineage>
        <taxon>Bacteria</taxon>
        <taxon>Bacillati</taxon>
        <taxon>Actinomycetota</taxon>
        <taxon>Actinomycetes</taxon>
        <taxon>Mycobacteriales</taxon>
        <taxon>Nocardiaceae</taxon>
        <taxon>Nocardia</taxon>
    </lineage>
</organism>
<feature type="region of interest" description="Disordered" evidence="1">
    <location>
        <begin position="1"/>
        <end position="60"/>
    </location>
</feature>
<dbReference type="Proteomes" id="UP000707731">
    <property type="component" value="Unassembled WGS sequence"/>
</dbReference>
<feature type="compositionally biased region" description="Acidic residues" evidence="1">
    <location>
        <begin position="1"/>
        <end position="11"/>
    </location>
</feature>
<protein>
    <submittedName>
        <fullName evidence="2">Uncharacterized protein</fullName>
    </submittedName>
</protein>
<keyword evidence="3" id="KW-1185">Reference proteome</keyword>
<feature type="compositionally biased region" description="Basic residues" evidence="1">
    <location>
        <begin position="45"/>
        <end position="60"/>
    </location>
</feature>
<gene>
    <name evidence="2" type="ORF">IU449_26490</name>
</gene>
<sequence>MRGLDMPDEAEPGSIRAAERPDLAAWRRRHELRRSNVAQPIPSGRRYRRTDKHRKRSYDA</sequence>
<reference evidence="2 3" key="1">
    <citation type="submission" date="2020-10" db="EMBL/GenBank/DDBJ databases">
        <title>Identification of Nocardia species via Next-generation sequencing and recognition of intraspecies genetic diversity.</title>
        <authorList>
            <person name="Li P."/>
            <person name="Li P."/>
            <person name="Lu B."/>
        </authorList>
    </citation>
    <scope>NUCLEOTIDE SEQUENCE [LARGE SCALE GENOMIC DNA]</scope>
    <source>
        <strain evidence="2 3">BJ06-0143</strain>
    </source>
</reference>
<evidence type="ECO:0000313" key="3">
    <source>
        <dbReference type="Proteomes" id="UP000707731"/>
    </source>
</evidence>
<dbReference type="EMBL" id="JADLQN010000009">
    <property type="protein sequence ID" value="MBF6358049.1"/>
    <property type="molecule type" value="Genomic_DNA"/>
</dbReference>
<proteinExistence type="predicted"/>
<evidence type="ECO:0000313" key="2">
    <source>
        <dbReference type="EMBL" id="MBF6358049.1"/>
    </source>
</evidence>
<comment type="caution">
    <text evidence="2">The sequence shown here is derived from an EMBL/GenBank/DDBJ whole genome shotgun (WGS) entry which is preliminary data.</text>
</comment>
<evidence type="ECO:0000256" key="1">
    <source>
        <dbReference type="SAM" id="MobiDB-lite"/>
    </source>
</evidence>